<dbReference type="AlphaFoldDB" id="A0A1Z5HWH7"/>
<proteinExistence type="predicted"/>
<organism evidence="2 3">
    <name type="scientific">Calderihabitans maritimus</name>
    <dbReference type="NCBI Taxonomy" id="1246530"/>
    <lineage>
        <taxon>Bacteria</taxon>
        <taxon>Bacillati</taxon>
        <taxon>Bacillota</taxon>
        <taxon>Clostridia</taxon>
        <taxon>Neomoorellales</taxon>
        <taxon>Calderihabitantaceae</taxon>
        <taxon>Calderihabitans</taxon>
    </lineage>
</organism>
<gene>
    <name evidence="2" type="ORF">KKC1_27580</name>
</gene>
<evidence type="ECO:0000313" key="3">
    <source>
        <dbReference type="Proteomes" id="UP000197032"/>
    </source>
</evidence>
<feature type="transmembrane region" description="Helical" evidence="1">
    <location>
        <begin position="39"/>
        <end position="59"/>
    </location>
</feature>
<feature type="transmembrane region" description="Helical" evidence="1">
    <location>
        <begin position="6"/>
        <end position="27"/>
    </location>
</feature>
<dbReference type="Pfam" id="PF07441">
    <property type="entry name" value="BofA"/>
    <property type="match status" value="1"/>
</dbReference>
<dbReference type="RefSeq" id="WP_088554721.1">
    <property type="nucleotide sequence ID" value="NZ_BDGJ01000168.1"/>
</dbReference>
<evidence type="ECO:0000256" key="1">
    <source>
        <dbReference type="SAM" id="Phobius"/>
    </source>
</evidence>
<keyword evidence="3" id="KW-1185">Reference proteome</keyword>
<accession>A0A1Z5HWH7</accession>
<keyword evidence="1" id="KW-0472">Membrane</keyword>
<keyword evidence="1" id="KW-1133">Transmembrane helix</keyword>
<comment type="caution">
    <text evidence="2">The sequence shown here is derived from an EMBL/GenBank/DDBJ whole genome shotgun (WGS) entry which is preliminary data.</text>
</comment>
<dbReference type="EMBL" id="BDGJ01000168">
    <property type="protein sequence ID" value="GAW93630.1"/>
    <property type="molecule type" value="Genomic_DNA"/>
</dbReference>
<feature type="transmembrane region" description="Helical" evidence="1">
    <location>
        <begin position="65"/>
        <end position="89"/>
    </location>
</feature>
<keyword evidence="1" id="KW-0812">Transmembrane</keyword>
<protein>
    <submittedName>
        <fullName evidence="2">SigmaK-factor processing regulatory BofA</fullName>
    </submittedName>
</protein>
<sequence length="91" mass="9791">MDLFALALIFVILALLFVTVMVGHLLIKPLKTVVKVFNNGFYGLIVLLGGNYLGLFFGIKVPVNLATVAVTGVLGIPGFFLLLLFQVLLKG</sequence>
<dbReference type="Proteomes" id="UP000197032">
    <property type="component" value="Unassembled WGS sequence"/>
</dbReference>
<dbReference type="InterPro" id="IPR010001">
    <property type="entry name" value="BofA"/>
</dbReference>
<reference evidence="3" key="1">
    <citation type="journal article" date="2017" name="Appl. Environ. Microbiol.">
        <title>Genomic analysis of Calderihabitans maritimus KKC1, a thermophilic hydrogenogenic carboxydotrophic bacterium isolated from marine sediment.</title>
        <authorList>
            <person name="Omae K."/>
            <person name="Yoneda Y."/>
            <person name="Fukuyama Y."/>
            <person name="Yoshida T."/>
            <person name="Sako Y."/>
        </authorList>
    </citation>
    <scope>NUCLEOTIDE SEQUENCE [LARGE SCALE GENOMIC DNA]</scope>
    <source>
        <strain evidence="3">KKC1</strain>
    </source>
</reference>
<evidence type="ECO:0000313" key="2">
    <source>
        <dbReference type="EMBL" id="GAW93630.1"/>
    </source>
</evidence>
<name>A0A1Z5HWH7_9FIRM</name>